<keyword evidence="3" id="KW-1185">Reference proteome</keyword>
<dbReference type="Proteomes" id="UP000246661">
    <property type="component" value="Unassembled WGS sequence"/>
</dbReference>
<organism evidence="2 3">
    <name type="scientific">Geodermatophilus normandii</name>
    <dbReference type="NCBI Taxonomy" id="1137989"/>
    <lineage>
        <taxon>Bacteria</taxon>
        <taxon>Bacillati</taxon>
        <taxon>Actinomycetota</taxon>
        <taxon>Actinomycetes</taxon>
        <taxon>Geodermatophilales</taxon>
        <taxon>Geodermatophilaceae</taxon>
        <taxon>Geodermatophilus</taxon>
    </lineage>
</organism>
<sequence>MSRSRLLTPLALLPAVVLATASCTAAPPVQEAARIAVPALGDAADAEYAEARAVHPGPDGTLLVTVGNVLPEAPATLAVVDPDDAAVRVSAQLTAGTDPDTAFGWEGSAVVAGTVWPGAGPVAYALQVVDPGTGAVTASLPVALPEGATLSGSSAVLGSDGVLYVAVSRMDAGPVLLAVDPGTGAVRASAPLDLGSAAAVDDQVVVADVATAPDAGTVAVVAQVLDGHAVVVTVGTDLAPVRVPVVLAPDWPSSTAGAVAVDPDGTVYAPAYGRPGDGQVVESLFTVAAGEETATPLATLRVAADDVAVADGTVWLSGGTARGTSLSSVDGATGVVSDPLYLCDDGSGAVAAGDDGRVAVTADCDGGAVLWLLEPR</sequence>
<accession>A0A317QKD5</accession>
<keyword evidence="1" id="KW-0732">Signal</keyword>
<dbReference type="OrthoDB" id="9976619at2"/>
<dbReference type="AlphaFoldDB" id="A0A317QKD5"/>
<comment type="caution">
    <text evidence="2">The sequence shown here is derived from an EMBL/GenBank/DDBJ whole genome shotgun (WGS) entry which is preliminary data.</text>
</comment>
<evidence type="ECO:0000313" key="2">
    <source>
        <dbReference type="EMBL" id="PWW23433.1"/>
    </source>
</evidence>
<dbReference type="EMBL" id="QGTX01000001">
    <property type="protein sequence ID" value="PWW23433.1"/>
    <property type="molecule type" value="Genomic_DNA"/>
</dbReference>
<dbReference type="PROSITE" id="PS51257">
    <property type="entry name" value="PROKAR_LIPOPROTEIN"/>
    <property type="match status" value="1"/>
</dbReference>
<gene>
    <name evidence="2" type="ORF">JD79_02607</name>
</gene>
<protein>
    <submittedName>
        <fullName evidence="2">Uncharacterized protein</fullName>
    </submittedName>
</protein>
<feature type="chain" id="PRO_5039717104" evidence="1">
    <location>
        <begin position="26"/>
        <end position="376"/>
    </location>
</feature>
<evidence type="ECO:0000313" key="3">
    <source>
        <dbReference type="Proteomes" id="UP000246661"/>
    </source>
</evidence>
<reference evidence="3" key="1">
    <citation type="submission" date="2018-05" db="EMBL/GenBank/DDBJ databases">
        <authorList>
            <person name="Klenk H.-P."/>
            <person name="Huntemann M."/>
            <person name="Clum A."/>
            <person name="Pillay M."/>
            <person name="Palaniappan K."/>
            <person name="Varghese N."/>
            <person name="Mikhailova N."/>
            <person name="Stamatis D."/>
            <person name="Reddy T."/>
            <person name="Daum C."/>
            <person name="Shapiro N."/>
            <person name="Ivanova N."/>
            <person name="Kyrpides N."/>
            <person name="Woyke T."/>
        </authorList>
    </citation>
    <scope>NUCLEOTIDE SEQUENCE [LARGE SCALE GENOMIC DNA]</scope>
    <source>
        <strain evidence="3">DSM 45417</strain>
    </source>
</reference>
<feature type="signal peptide" evidence="1">
    <location>
        <begin position="1"/>
        <end position="25"/>
    </location>
</feature>
<dbReference type="SUPFAM" id="SSF82171">
    <property type="entry name" value="DPP6 N-terminal domain-like"/>
    <property type="match status" value="1"/>
</dbReference>
<dbReference type="RefSeq" id="WP_146220435.1">
    <property type="nucleotide sequence ID" value="NZ_QGTX01000001.1"/>
</dbReference>
<name>A0A317QKD5_9ACTN</name>
<proteinExistence type="predicted"/>
<evidence type="ECO:0000256" key="1">
    <source>
        <dbReference type="SAM" id="SignalP"/>
    </source>
</evidence>